<protein>
    <submittedName>
        <fullName evidence="1">Uncharacterized protein</fullName>
    </submittedName>
</protein>
<evidence type="ECO:0000313" key="2">
    <source>
        <dbReference type="Proteomes" id="UP000017127"/>
    </source>
</evidence>
<keyword evidence="2" id="KW-1185">Reference proteome</keyword>
<sequence length="37" mass="4262">MNFEVKLATKRDRYFEVISQIITVETLTSPIVYGSIV</sequence>
<dbReference type="Proteomes" id="UP000017127">
    <property type="component" value="Unassembled WGS sequence"/>
</dbReference>
<name>U7QP78_9CYAN</name>
<reference evidence="1 2" key="1">
    <citation type="journal article" date="2013" name="Front. Microbiol.">
        <title>Comparative genomic analyses of the cyanobacterium, Lyngbya aestuarii BL J, a powerful hydrogen producer.</title>
        <authorList>
            <person name="Kothari A."/>
            <person name="Vaughn M."/>
            <person name="Garcia-Pichel F."/>
        </authorList>
    </citation>
    <scope>NUCLEOTIDE SEQUENCE [LARGE SCALE GENOMIC DNA]</scope>
    <source>
        <strain evidence="1 2">BL J</strain>
    </source>
</reference>
<comment type="caution">
    <text evidence="1">The sequence shown here is derived from an EMBL/GenBank/DDBJ whole genome shotgun (WGS) entry which is preliminary data.</text>
</comment>
<dbReference type="AlphaFoldDB" id="U7QP78"/>
<gene>
    <name evidence="1" type="ORF">M595_0935</name>
</gene>
<proteinExistence type="predicted"/>
<dbReference type="EMBL" id="AUZM01000005">
    <property type="protein sequence ID" value="ERT09077.1"/>
    <property type="molecule type" value="Genomic_DNA"/>
</dbReference>
<organism evidence="1 2">
    <name type="scientific">Lyngbya aestuarii BL J</name>
    <dbReference type="NCBI Taxonomy" id="1348334"/>
    <lineage>
        <taxon>Bacteria</taxon>
        <taxon>Bacillati</taxon>
        <taxon>Cyanobacteriota</taxon>
        <taxon>Cyanophyceae</taxon>
        <taxon>Oscillatoriophycideae</taxon>
        <taxon>Oscillatoriales</taxon>
        <taxon>Microcoleaceae</taxon>
        <taxon>Lyngbya</taxon>
    </lineage>
</organism>
<evidence type="ECO:0000313" key="1">
    <source>
        <dbReference type="EMBL" id="ERT09077.1"/>
    </source>
</evidence>
<accession>U7QP78</accession>